<keyword evidence="1" id="KW-0808">Transferase</keyword>
<dbReference type="GO" id="GO:0006261">
    <property type="term" value="P:DNA-templated DNA replication"/>
    <property type="evidence" value="ECO:0007669"/>
    <property type="project" value="TreeGrafter"/>
</dbReference>
<keyword evidence="2" id="KW-0548">Nucleotidyltransferase</keyword>
<dbReference type="InterPro" id="IPR027417">
    <property type="entry name" value="P-loop_NTPase"/>
</dbReference>
<organism evidence="5">
    <name type="scientific">Pseudothermotoga hypogea</name>
    <dbReference type="NCBI Taxonomy" id="57487"/>
    <lineage>
        <taxon>Bacteria</taxon>
        <taxon>Thermotogati</taxon>
        <taxon>Thermotogota</taxon>
        <taxon>Thermotogae</taxon>
        <taxon>Thermotogales</taxon>
        <taxon>Thermotogaceae</taxon>
        <taxon>Pseudothermotoga</taxon>
    </lineage>
</organism>
<dbReference type="AlphaFoldDB" id="A0A832I6X9"/>
<accession>A0A832I6X9</accession>
<dbReference type="InterPro" id="IPR005790">
    <property type="entry name" value="DNA_polIII_delta"/>
</dbReference>
<evidence type="ECO:0000256" key="2">
    <source>
        <dbReference type="ARBA" id="ARBA00022695"/>
    </source>
</evidence>
<evidence type="ECO:0000313" key="5">
    <source>
        <dbReference type="EMBL" id="HGZ79187.1"/>
    </source>
</evidence>
<gene>
    <name evidence="5" type="ORF">ENW55_04305</name>
</gene>
<dbReference type="Gene3D" id="1.10.8.60">
    <property type="match status" value="1"/>
</dbReference>
<evidence type="ECO:0000256" key="3">
    <source>
        <dbReference type="ARBA" id="ARBA00022705"/>
    </source>
</evidence>
<dbReference type="GO" id="GO:0003887">
    <property type="term" value="F:DNA-directed DNA polymerase activity"/>
    <property type="evidence" value="ECO:0007669"/>
    <property type="project" value="UniProtKB-KW"/>
</dbReference>
<dbReference type="Gene3D" id="1.20.272.10">
    <property type="match status" value="1"/>
</dbReference>
<sequence length="317" mass="36324">MRRLPALFLVGNAKVLKDEYVKEICEKKKLRRMKVSIEEKEAAFSLLSQGDLFFGDVLLDIVDFDDWKKDERKKLLQLAETAKIDVIVRTEESIKAKDVLVLALPKPWEQDKWTDYVLERLKKHGISASRSVAELILERVGPNDELIEREIEKLACVTNQPTEELVEQIISLHSRGDIEELCFKVSMGNFEEAHPLLSTILKNTEAVVVVSVLARHFLDLYKLVLFLERRESYPWPVIKKASESLGIGLGKTARFLGFSFKGGDKVLNHMMLYDTEKVEKILDRLYWLDLTVKSTTTPNLAIHSFLDQLRQIIGEGA</sequence>
<dbReference type="NCBIfam" id="TIGR01128">
    <property type="entry name" value="holA"/>
    <property type="match status" value="1"/>
</dbReference>
<protein>
    <recommendedName>
        <fullName evidence="6">DNA polymerase III subunit delta</fullName>
    </recommendedName>
</protein>
<name>A0A832I6X9_9THEM</name>
<evidence type="ECO:0008006" key="6">
    <source>
        <dbReference type="Google" id="ProtNLM"/>
    </source>
</evidence>
<keyword evidence="3" id="KW-0235">DNA replication</keyword>
<dbReference type="EMBL" id="DTKQ01000033">
    <property type="protein sequence ID" value="HGZ79187.1"/>
    <property type="molecule type" value="Genomic_DNA"/>
</dbReference>
<proteinExistence type="predicted"/>
<dbReference type="GO" id="GO:0009360">
    <property type="term" value="C:DNA polymerase III complex"/>
    <property type="evidence" value="ECO:0007669"/>
    <property type="project" value="TreeGrafter"/>
</dbReference>
<keyword evidence="4" id="KW-0239">DNA-directed DNA polymerase</keyword>
<dbReference type="SUPFAM" id="SSF52540">
    <property type="entry name" value="P-loop containing nucleoside triphosphate hydrolases"/>
    <property type="match status" value="1"/>
</dbReference>
<dbReference type="GO" id="GO:0003677">
    <property type="term" value="F:DNA binding"/>
    <property type="evidence" value="ECO:0007669"/>
    <property type="project" value="InterPro"/>
</dbReference>
<evidence type="ECO:0000256" key="1">
    <source>
        <dbReference type="ARBA" id="ARBA00022679"/>
    </source>
</evidence>
<dbReference type="PANTHER" id="PTHR34388:SF1">
    <property type="entry name" value="DNA POLYMERASE III SUBUNIT DELTA"/>
    <property type="match status" value="1"/>
</dbReference>
<comment type="caution">
    <text evidence="5">The sequence shown here is derived from an EMBL/GenBank/DDBJ whole genome shotgun (WGS) entry which is preliminary data.</text>
</comment>
<dbReference type="PANTHER" id="PTHR34388">
    <property type="entry name" value="DNA POLYMERASE III SUBUNIT DELTA"/>
    <property type="match status" value="1"/>
</dbReference>
<evidence type="ECO:0000256" key="4">
    <source>
        <dbReference type="ARBA" id="ARBA00022932"/>
    </source>
</evidence>
<reference evidence="5" key="1">
    <citation type="journal article" date="2020" name="mSystems">
        <title>Genome- and Community-Level Interaction Insights into Carbon Utilization and Element Cycling Functions of Hydrothermarchaeota in Hydrothermal Sediment.</title>
        <authorList>
            <person name="Zhou Z."/>
            <person name="Liu Y."/>
            <person name="Xu W."/>
            <person name="Pan J."/>
            <person name="Luo Z.H."/>
            <person name="Li M."/>
        </authorList>
    </citation>
    <scope>NUCLEOTIDE SEQUENCE [LARGE SCALE GENOMIC DNA]</scope>
    <source>
        <strain evidence="5">SpSt-86</strain>
    </source>
</reference>